<evidence type="ECO:0000313" key="2">
    <source>
        <dbReference type="EMBL" id="JAD21017.1"/>
    </source>
</evidence>
<dbReference type="AlphaFoldDB" id="A0A0A8YC31"/>
<dbReference type="EMBL" id="GBRH01276878">
    <property type="protein sequence ID" value="JAD21017.1"/>
    <property type="molecule type" value="Transcribed_RNA"/>
</dbReference>
<proteinExistence type="predicted"/>
<name>A0A0A8YC31_ARUDO</name>
<organism evidence="2">
    <name type="scientific">Arundo donax</name>
    <name type="common">Giant reed</name>
    <name type="synonym">Donax arundinaceus</name>
    <dbReference type="NCBI Taxonomy" id="35708"/>
    <lineage>
        <taxon>Eukaryota</taxon>
        <taxon>Viridiplantae</taxon>
        <taxon>Streptophyta</taxon>
        <taxon>Embryophyta</taxon>
        <taxon>Tracheophyta</taxon>
        <taxon>Spermatophyta</taxon>
        <taxon>Magnoliopsida</taxon>
        <taxon>Liliopsida</taxon>
        <taxon>Poales</taxon>
        <taxon>Poaceae</taxon>
        <taxon>PACMAD clade</taxon>
        <taxon>Arundinoideae</taxon>
        <taxon>Arundineae</taxon>
        <taxon>Arundo</taxon>
    </lineage>
</organism>
<protein>
    <submittedName>
        <fullName evidence="2">GH3-9</fullName>
    </submittedName>
</protein>
<sequence length="81" mass="9345">MPFELQFIRARNTHTHTQNEEEELKSPPRPPAPPICTHQDVFCFFVLRDNLSPMVEVNSTVPLPCYNPFNQKSNVMNQCAT</sequence>
<evidence type="ECO:0000256" key="1">
    <source>
        <dbReference type="SAM" id="MobiDB-lite"/>
    </source>
</evidence>
<reference evidence="2" key="1">
    <citation type="submission" date="2014-09" db="EMBL/GenBank/DDBJ databases">
        <authorList>
            <person name="Magalhaes I.L.F."/>
            <person name="Oliveira U."/>
            <person name="Santos F.R."/>
            <person name="Vidigal T.H.D.A."/>
            <person name="Brescovit A.D."/>
            <person name="Santos A.J."/>
        </authorList>
    </citation>
    <scope>NUCLEOTIDE SEQUENCE</scope>
    <source>
        <tissue evidence="2">Shoot tissue taken approximately 20 cm above the soil surface</tissue>
    </source>
</reference>
<reference evidence="2" key="2">
    <citation type="journal article" date="2015" name="Data Brief">
        <title>Shoot transcriptome of the giant reed, Arundo donax.</title>
        <authorList>
            <person name="Barrero R.A."/>
            <person name="Guerrero F.D."/>
            <person name="Moolhuijzen P."/>
            <person name="Goolsby J.A."/>
            <person name="Tidwell J."/>
            <person name="Bellgard S.E."/>
            <person name="Bellgard M.I."/>
        </authorList>
    </citation>
    <scope>NUCLEOTIDE SEQUENCE</scope>
    <source>
        <tissue evidence="2">Shoot tissue taken approximately 20 cm above the soil surface</tissue>
    </source>
</reference>
<feature type="region of interest" description="Disordered" evidence="1">
    <location>
        <begin position="9"/>
        <end position="32"/>
    </location>
</feature>
<accession>A0A0A8YC31</accession>